<feature type="domain" description="Temptin Cys/Cys disulfide" evidence="2">
    <location>
        <begin position="20"/>
        <end position="116"/>
    </location>
</feature>
<dbReference type="GO" id="GO:0005507">
    <property type="term" value="F:copper ion binding"/>
    <property type="evidence" value="ECO:0007669"/>
    <property type="project" value="InterPro"/>
</dbReference>
<dbReference type="InterPro" id="IPR000945">
    <property type="entry name" value="DBH-like"/>
</dbReference>
<dbReference type="PANTHER" id="PTHR10157">
    <property type="entry name" value="DOPAMINE BETA HYDROXYLASE RELATED"/>
    <property type="match status" value="1"/>
</dbReference>
<dbReference type="InterPro" id="IPR036939">
    <property type="entry name" value="Cu2_ascorb_mOase_N_sf"/>
</dbReference>
<dbReference type="Pfam" id="PF01082">
    <property type="entry name" value="Cu2_monooxygen"/>
    <property type="match status" value="1"/>
</dbReference>
<gene>
    <name evidence="3" type="ORF">OFUS_LOCUS5795</name>
</gene>
<accession>A0A8J1YAM8</accession>
<protein>
    <recommendedName>
        <fullName evidence="5">Temptin</fullName>
    </recommendedName>
</protein>
<dbReference type="Pfam" id="PF24784">
    <property type="entry name" value="Temptin_C"/>
    <property type="match status" value="1"/>
</dbReference>
<reference evidence="3" key="1">
    <citation type="submission" date="2022-03" db="EMBL/GenBank/DDBJ databases">
        <authorList>
            <person name="Martin C."/>
        </authorList>
    </citation>
    <scope>NUCLEOTIDE SEQUENCE</scope>
</reference>
<evidence type="ECO:0000259" key="1">
    <source>
        <dbReference type="Pfam" id="PF01082"/>
    </source>
</evidence>
<dbReference type="InterPro" id="IPR057626">
    <property type="entry name" value="S-S_Temptin"/>
</dbReference>
<comment type="caution">
    <text evidence="3">The sequence shown here is derived from an EMBL/GenBank/DDBJ whole genome shotgun (WGS) entry which is preliminary data.</text>
</comment>
<keyword evidence="4" id="KW-1185">Reference proteome</keyword>
<dbReference type="InterPro" id="IPR000323">
    <property type="entry name" value="Cu2_ascorb_mOase_N"/>
</dbReference>
<evidence type="ECO:0000259" key="2">
    <source>
        <dbReference type="Pfam" id="PF24784"/>
    </source>
</evidence>
<evidence type="ECO:0000313" key="4">
    <source>
        <dbReference type="Proteomes" id="UP000749559"/>
    </source>
</evidence>
<evidence type="ECO:0008006" key="5">
    <source>
        <dbReference type="Google" id="ProtNLM"/>
    </source>
</evidence>
<dbReference type="PANTHER" id="PTHR10157:SF23">
    <property type="entry name" value="MOXD1 HOMOLOG 1"/>
    <property type="match status" value="1"/>
</dbReference>
<dbReference type="EMBL" id="CAIIXF020000003">
    <property type="protein sequence ID" value="CAH1778940.1"/>
    <property type="molecule type" value="Genomic_DNA"/>
</dbReference>
<dbReference type="OrthoDB" id="129121at2759"/>
<name>A0A8J1YAM8_OWEFU</name>
<evidence type="ECO:0000313" key="3">
    <source>
        <dbReference type="EMBL" id="CAH1778940.1"/>
    </source>
</evidence>
<proteinExistence type="predicted"/>
<dbReference type="InterPro" id="IPR008977">
    <property type="entry name" value="PHM/PNGase_F_dom_sf"/>
</dbReference>
<dbReference type="GO" id="GO:0004500">
    <property type="term" value="F:dopamine beta-monooxygenase activity"/>
    <property type="evidence" value="ECO:0007669"/>
    <property type="project" value="InterPro"/>
</dbReference>
<dbReference type="Proteomes" id="UP000749559">
    <property type="component" value="Unassembled WGS sequence"/>
</dbReference>
<sequence>MYQYTVLIFVVLCFLRLGDGFQFYQGQIPNGDKVPHPCKENYIWNGVGHRNSEGGGNRNPFGEDFEANDKKWDNVLCTKDSDNDGMTNGQELGDPSCVWTPGSQANRTTGLTHPGVCEPWNSPQCMGQNQWEFCDGTEFECLALNATEDVRTLTLQYNNTKVPAQETNYFCQTFDIPTDQDYHMIASKPIINNTAVMHHTIVFGCIGGDDVGSMYREAVPCGMRPADMRCAQIIFIWALGSPGQCENEKMGFRIGKTGFSKLILQHHWNNPELRNDYYDSSGMVIYYTPNLRPNDGGIMTIGQERLSIPPRVPLHTATSKMSKACTYSITKGVGPLTMVGSLLHMVDKTGAV</sequence>
<dbReference type="Gene3D" id="2.60.120.310">
    <property type="entry name" value="Copper type II, ascorbate-dependent monooxygenase, N-terminal domain"/>
    <property type="match status" value="1"/>
</dbReference>
<organism evidence="3 4">
    <name type="scientific">Owenia fusiformis</name>
    <name type="common">Polychaete worm</name>
    <dbReference type="NCBI Taxonomy" id="6347"/>
    <lineage>
        <taxon>Eukaryota</taxon>
        <taxon>Metazoa</taxon>
        <taxon>Spiralia</taxon>
        <taxon>Lophotrochozoa</taxon>
        <taxon>Annelida</taxon>
        <taxon>Polychaeta</taxon>
        <taxon>Sedentaria</taxon>
        <taxon>Canalipalpata</taxon>
        <taxon>Sabellida</taxon>
        <taxon>Oweniida</taxon>
        <taxon>Oweniidae</taxon>
        <taxon>Owenia</taxon>
    </lineage>
</organism>
<dbReference type="AlphaFoldDB" id="A0A8J1YAM8"/>
<dbReference type="SUPFAM" id="SSF49742">
    <property type="entry name" value="PHM/PNGase F"/>
    <property type="match status" value="1"/>
</dbReference>
<feature type="domain" description="Copper type II ascorbate-dependent monooxygenase N-terminal" evidence="1">
    <location>
        <begin position="155"/>
        <end position="273"/>
    </location>
</feature>